<sequence>MGIYSTTDPASIPPVENNFSANFFDWNYPSYYGVYCTGGNTIPGQKNYLIGAIYFVAVLKRVQNEPITRIIPFSNGFQVATNQHKVMIHSNSSITNETVIVPSTGIFFLSPEANSTYVLGNLTLRPTLLPLINLKAEHYENLYASEFCFMY</sequence>
<evidence type="ECO:0000313" key="1">
    <source>
        <dbReference type="Proteomes" id="UP000887574"/>
    </source>
</evidence>
<dbReference type="Proteomes" id="UP000887574">
    <property type="component" value="Unplaced"/>
</dbReference>
<protein>
    <submittedName>
        <fullName evidence="2">Uncharacterized protein</fullName>
    </submittedName>
</protein>
<dbReference type="AlphaFoldDB" id="A0A915DAT4"/>
<evidence type="ECO:0000313" key="2">
    <source>
        <dbReference type="WBParaSite" id="jg1768"/>
    </source>
</evidence>
<accession>A0A915DAT4</accession>
<name>A0A915DAT4_9BILA</name>
<keyword evidence="1" id="KW-1185">Reference proteome</keyword>
<organism evidence="1 2">
    <name type="scientific">Ditylenchus dipsaci</name>
    <dbReference type="NCBI Taxonomy" id="166011"/>
    <lineage>
        <taxon>Eukaryota</taxon>
        <taxon>Metazoa</taxon>
        <taxon>Ecdysozoa</taxon>
        <taxon>Nematoda</taxon>
        <taxon>Chromadorea</taxon>
        <taxon>Rhabditida</taxon>
        <taxon>Tylenchina</taxon>
        <taxon>Tylenchomorpha</taxon>
        <taxon>Sphaerularioidea</taxon>
        <taxon>Anguinidae</taxon>
        <taxon>Anguininae</taxon>
        <taxon>Ditylenchus</taxon>
    </lineage>
</organism>
<dbReference type="WBParaSite" id="jg1768">
    <property type="protein sequence ID" value="jg1768"/>
    <property type="gene ID" value="jg1768"/>
</dbReference>
<proteinExistence type="predicted"/>
<reference evidence="2" key="1">
    <citation type="submission" date="2022-11" db="UniProtKB">
        <authorList>
            <consortium name="WormBaseParasite"/>
        </authorList>
    </citation>
    <scope>IDENTIFICATION</scope>
</reference>